<protein>
    <submittedName>
        <fullName evidence="2">Putative site-specific DNA endonuclease</fullName>
    </submittedName>
</protein>
<dbReference type="AlphaFoldDB" id="Q06SE9"/>
<dbReference type="EMBL" id="DQ630521">
    <property type="protein sequence ID" value="ABF60218.1"/>
    <property type="molecule type" value="Genomic_DNA"/>
</dbReference>
<name>Q06SE9_STIHE</name>
<keyword evidence="2" id="KW-0540">Nuclease</keyword>
<accession>Q06SE9</accession>
<reference evidence="2" key="1">
    <citation type="journal article" date="2006" name="BMC Biol.">
        <title>The complete chloroplast DNA sequence of the green alga Oltmannsiellopsis viridis reveals a distinctive quadripartite architecture in the chloroplast genome of early diverging ulvophytes.</title>
        <authorList>
            <person name="Pombert J.F."/>
            <person name="Lemieux C."/>
            <person name="Turmel M."/>
        </authorList>
    </citation>
    <scope>NUCLEOTIDE SEQUENCE</scope>
    <source>
        <strain evidence="2">UTEX 441</strain>
    </source>
</reference>
<sequence length="372" mass="43891">MNNILYTSLFKKFQSIFLTWKQTSSPKKAFSEEVYVFSCHLIAILTLNRQSDSCLFEFLQNSHQLRLLIFKTYYDKGKNTIEPLLLMEQAIGLLILTGEISESHMKFIKKLQQFLMDILSEKRISKTTLIYKKVIESKNSKTKAFYTKIFYVYRLTFTHPISLEKFFYYGYRGCMAAPLADSSYWSSSKTVKQTLKEFGATCFKKKILGVYTWIDTALNREIFLHKKFDVKNNPKFMNRANQTSTKFQFERTGIPQSEISNKKRSKALRGRVFSPETRERMRQSHLNRVRSEEETRGRREAMIRTNQQVAICPHCGLQVGMPGGRRWHFNNCLQNPNVSEDAIRDHERVRQAQIERNKNRSRNRRKDKKEDS</sequence>
<geneLocation type="chloroplast" evidence="2"/>
<feature type="region of interest" description="Disordered" evidence="1">
    <location>
        <begin position="276"/>
        <end position="297"/>
    </location>
</feature>
<dbReference type="RefSeq" id="YP_764417.1">
    <property type="nucleotide sequence ID" value="NC_008372.1"/>
</dbReference>
<dbReference type="GO" id="GO:0004519">
    <property type="term" value="F:endonuclease activity"/>
    <property type="evidence" value="ECO:0007669"/>
    <property type="project" value="UniProtKB-KW"/>
</dbReference>
<evidence type="ECO:0000256" key="1">
    <source>
        <dbReference type="SAM" id="MobiDB-lite"/>
    </source>
</evidence>
<reference evidence="2" key="2">
    <citation type="journal article" date="2006" name="Mol. Genet. Genomics">
        <title>Distinctive architecture of the chloroplast genome in the chlorophycean green alga Stigeoclonium helveticum.</title>
        <authorList>
            <person name="Belanger A.-S."/>
            <person name="Brouard J.-S."/>
            <person name="Charlebois P."/>
            <person name="Otis C."/>
            <person name="Lemieux C."/>
            <person name="Turmel M."/>
        </authorList>
    </citation>
    <scope>NUCLEOTIDE SEQUENCE</scope>
    <source>
        <strain evidence="2">UTEX 441</strain>
    </source>
</reference>
<feature type="region of interest" description="Disordered" evidence="1">
    <location>
        <begin position="343"/>
        <end position="372"/>
    </location>
</feature>
<evidence type="ECO:0000313" key="2">
    <source>
        <dbReference type="EMBL" id="ABF60218.1"/>
    </source>
</evidence>
<feature type="compositionally biased region" description="Basic and acidic residues" evidence="1">
    <location>
        <begin position="343"/>
        <end position="358"/>
    </location>
</feature>
<proteinExistence type="predicted"/>
<keyword evidence="2" id="KW-0255">Endonuclease</keyword>
<organism evidence="2">
    <name type="scientific">Stigeoclonium helveticum</name>
    <name type="common">Green alga</name>
    <dbReference type="NCBI Taxonomy" id="55999"/>
    <lineage>
        <taxon>Eukaryota</taxon>
        <taxon>Viridiplantae</taxon>
        <taxon>Chlorophyta</taxon>
        <taxon>core chlorophytes</taxon>
        <taxon>Chlorophyceae</taxon>
        <taxon>OCC clade</taxon>
        <taxon>Chaetophorales</taxon>
        <taxon>Chaetophoraceae</taxon>
        <taxon>Stigeoclonium</taxon>
    </lineage>
</organism>
<feature type="compositionally biased region" description="Basic residues" evidence="1">
    <location>
        <begin position="359"/>
        <end position="372"/>
    </location>
</feature>
<keyword evidence="2" id="KW-0150">Chloroplast</keyword>
<dbReference type="GeneID" id="4308446"/>
<keyword evidence="2" id="KW-0378">Hydrolase</keyword>
<gene>
    <name evidence="2" type="primary">orf372</name>
</gene>
<keyword evidence="2" id="KW-0934">Plastid</keyword>